<keyword evidence="2" id="KW-1185">Reference proteome</keyword>
<comment type="caution">
    <text evidence="1">The sequence shown here is derived from an EMBL/GenBank/DDBJ whole genome shotgun (WGS) entry which is preliminary data.</text>
</comment>
<organism evidence="1 2">
    <name type="scientific">Methylobacterium iners</name>
    <dbReference type="NCBI Taxonomy" id="418707"/>
    <lineage>
        <taxon>Bacteria</taxon>
        <taxon>Pseudomonadati</taxon>
        <taxon>Pseudomonadota</taxon>
        <taxon>Alphaproteobacteria</taxon>
        <taxon>Hyphomicrobiales</taxon>
        <taxon>Methylobacteriaceae</taxon>
        <taxon>Methylobacterium</taxon>
    </lineage>
</organism>
<evidence type="ECO:0000313" key="1">
    <source>
        <dbReference type="EMBL" id="GJD96896.1"/>
    </source>
</evidence>
<reference evidence="1" key="2">
    <citation type="submission" date="2021-08" db="EMBL/GenBank/DDBJ databases">
        <authorList>
            <person name="Tani A."/>
            <person name="Ola A."/>
            <person name="Ogura Y."/>
            <person name="Katsura K."/>
            <person name="Hayashi T."/>
        </authorList>
    </citation>
    <scope>NUCLEOTIDE SEQUENCE</scope>
    <source>
        <strain evidence="1">DSM 19015</strain>
    </source>
</reference>
<evidence type="ECO:0000313" key="2">
    <source>
        <dbReference type="Proteomes" id="UP001055125"/>
    </source>
</evidence>
<reference evidence="1" key="1">
    <citation type="journal article" date="2021" name="Front. Microbiol.">
        <title>Comprehensive Comparative Genomics and Phenotyping of Methylobacterium Species.</title>
        <authorList>
            <person name="Alessa O."/>
            <person name="Ogura Y."/>
            <person name="Fujitani Y."/>
            <person name="Takami H."/>
            <person name="Hayashi T."/>
            <person name="Sahin N."/>
            <person name="Tani A."/>
        </authorList>
    </citation>
    <scope>NUCLEOTIDE SEQUENCE</scope>
    <source>
        <strain evidence="1">DSM 19015</strain>
    </source>
</reference>
<name>A0ABQ4S1M2_9HYPH</name>
<proteinExistence type="predicted"/>
<gene>
    <name evidence="1" type="ORF">OCOJLMKI_4123</name>
</gene>
<dbReference type="Proteomes" id="UP001055125">
    <property type="component" value="Unassembled WGS sequence"/>
</dbReference>
<protein>
    <submittedName>
        <fullName evidence="1">Uncharacterized protein</fullName>
    </submittedName>
</protein>
<accession>A0ABQ4S1M2</accession>
<sequence length="216" mass="22889">MRNTYGAETEIGFGIAPDLDLRIGQSGAYGNLDIGRRLGTIASEQSEDMVRSGRAELGGVTQLGSLYQLSKEQAAVPSVGLLGRVRALYGPDGTAYETDAVALFGKSLVGGERPLGISLNAGLISRIDPGPSDRPHRYLANASIGQAISRDTALVASYAREQQERGDQDFSLAQIGVRHRLRSQKAIVGVAVGIGLNRDTPQYQVAVAVQWQIGAP</sequence>
<dbReference type="EMBL" id="BPQP01000072">
    <property type="protein sequence ID" value="GJD96896.1"/>
    <property type="molecule type" value="Genomic_DNA"/>
</dbReference>